<dbReference type="Proteomes" id="UP000269396">
    <property type="component" value="Unassembled WGS sequence"/>
</dbReference>
<protein>
    <submittedName>
        <fullName evidence="1">Uncharacterized protein</fullName>
    </submittedName>
</protein>
<reference evidence="1 2" key="1">
    <citation type="submission" date="2018-11" db="EMBL/GenBank/DDBJ databases">
        <authorList>
            <consortium name="Pathogen Informatics"/>
        </authorList>
    </citation>
    <scope>NUCLEOTIDE SEQUENCE [LARGE SCALE GENOMIC DNA]</scope>
    <source>
        <strain>Denwood</strain>
        <strain evidence="2">Zambia</strain>
    </source>
</reference>
<dbReference type="AlphaFoldDB" id="A0A183PRA9"/>
<dbReference type="EMBL" id="UZAL01037871">
    <property type="protein sequence ID" value="VDP72639.1"/>
    <property type="molecule type" value="Genomic_DNA"/>
</dbReference>
<name>A0A183PRA9_9TREM</name>
<gene>
    <name evidence="1" type="ORF">SMTD_LOCUS16896</name>
</gene>
<dbReference type="PANTHER" id="PTHR19446">
    <property type="entry name" value="REVERSE TRANSCRIPTASES"/>
    <property type="match status" value="1"/>
</dbReference>
<organism evidence="1 2">
    <name type="scientific">Schistosoma mattheei</name>
    <dbReference type="NCBI Taxonomy" id="31246"/>
    <lineage>
        <taxon>Eukaryota</taxon>
        <taxon>Metazoa</taxon>
        <taxon>Spiralia</taxon>
        <taxon>Lophotrochozoa</taxon>
        <taxon>Platyhelminthes</taxon>
        <taxon>Trematoda</taxon>
        <taxon>Digenea</taxon>
        <taxon>Strigeidida</taxon>
        <taxon>Schistosomatoidea</taxon>
        <taxon>Schistosomatidae</taxon>
        <taxon>Schistosoma</taxon>
    </lineage>
</organism>
<evidence type="ECO:0000313" key="2">
    <source>
        <dbReference type="Proteomes" id="UP000269396"/>
    </source>
</evidence>
<proteinExistence type="predicted"/>
<accession>A0A183PRA9</accession>
<sequence>MEELSKIEEKVEREINMRQLYDTMKKLAGKYCTPERPVKDKEGKPITEIKEQRNRWVEYFEELLKRPAPSNSLNIEAAPTNLPIDVTPHTTRKIRMAIRQIKSGKAVGPDNIPTEALKSHIKVNTKMLHILFKKNWEGEQVPMDWEEGHLIKTPKEDLNKCENYRGITLLSVP</sequence>
<keyword evidence="2" id="KW-1185">Reference proteome</keyword>
<evidence type="ECO:0000313" key="1">
    <source>
        <dbReference type="EMBL" id="VDP72639.1"/>
    </source>
</evidence>